<name>A0A182RLE1_ANOFN</name>
<accession>A0A182RLE1</accession>
<feature type="region of interest" description="Disordered" evidence="1">
    <location>
        <begin position="126"/>
        <end position="235"/>
    </location>
</feature>
<feature type="compositionally biased region" description="Polar residues" evidence="1">
    <location>
        <begin position="136"/>
        <end position="150"/>
    </location>
</feature>
<protein>
    <submittedName>
        <fullName evidence="2">Uncharacterized protein</fullName>
    </submittedName>
</protein>
<organism evidence="2">
    <name type="scientific">Anopheles funestus</name>
    <name type="common">African malaria mosquito</name>
    <dbReference type="NCBI Taxonomy" id="62324"/>
    <lineage>
        <taxon>Eukaryota</taxon>
        <taxon>Metazoa</taxon>
        <taxon>Ecdysozoa</taxon>
        <taxon>Arthropoda</taxon>
        <taxon>Hexapoda</taxon>
        <taxon>Insecta</taxon>
        <taxon>Pterygota</taxon>
        <taxon>Neoptera</taxon>
        <taxon>Endopterygota</taxon>
        <taxon>Diptera</taxon>
        <taxon>Nematocera</taxon>
        <taxon>Culicoidea</taxon>
        <taxon>Culicidae</taxon>
        <taxon>Anophelinae</taxon>
        <taxon>Anopheles</taxon>
    </lineage>
</organism>
<evidence type="ECO:0000256" key="1">
    <source>
        <dbReference type="SAM" id="MobiDB-lite"/>
    </source>
</evidence>
<reference evidence="2" key="1">
    <citation type="submission" date="2020-05" db="UniProtKB">
        <authorList>
            <consortium name="EnsemblMetazoa"/>
        </authorList>
    </citation>
    <scope>IDENTIFICATION</scope>
    <source>
        <strain evidence="2">FUMOZ</strain>
    </source>
</reference>
<dbReference type="AlphaFoldDB" id="A0A182RLE1"/>
<feature type="region of interest" description="Disordered" evidence="1">
    <location>
        <begin position="92"/>
        <end position="113"/>
    </location>
</feature>
<proteinExistence type="predicted"/>
<dbReference type="VEuPathDB" id="VectorBase:AFUN2_003333"/>
<dbReference type="EnsemblMetazoa" id="AFUN007059-RA">
    <property type="protein sequence ID" value="AFUN007059-PA"/>
    <property type="gene ID" value="AFUN007059"/>
</dbReference>
<evidence type="ECO:0000313" key="2">
    <source>
        <dbReference type="EnsemblMetazoa" id="AFUN007059-PA"/>
    </source>
</evidence>
<dbReference type="VEuPathDB" id="VectorBase:AFUN007059"/>
<feature type="compositionally biased region" description="Basic and acidic residues" evidence="1">
    <location>
        <begin position="182"/>
        <end position="191"/>
    </location>
</feature>
<feature type="compositionally biased region" description="Basic and acidic residues" evidence="1">
    <location>
        <begin position="208"/>
        <end position="223"/>
    </location>
</feature>
<feature type="compositionally biased region" description="Acidic residues" evidence="1">
    <location>
        <begin position="155"/>
        <end position="167"/>
    </location>
</feature>
<sequence length="235" mass="26251">MGDFVNSNDIHKKYYRLFLKGLAYYTCHLNKACTLGDLQAYVFMKNLQKLSEADLTFLSQEVMRQLVATGIAYNQNGYYRLNELLRFANGSSSKQPETIHHSPDTELSSGSGLRKKVNFHNNVTMWPTDTLDGALSNPTPYLSESGSTNKTDADNQSDSDEDDDDNDGERAETNPSASQGKTEPEAKKDSESNSSLVTLDDTDDEDSNTSHKAEKQEPDKEQNNTESEDDNPKKE</sequence>